<protein>
    <submittedName>
        <fullName evidence="1">Uncharacterized protein</fullName>
    </submittedName>
</protein>
<keyword evidence="2" id="KW-1185">Reference proteome</keyword>
<accession>A0A4Z2D7G3</accession>
<dbReference type="Proteomes" id="UP000311919">
    <property type="component" value="Unassembled WGS sequence"/>
</dbReference>
<name>A0A4Z2D7G3_SCHJA</name>
<sequence length="104" mass="11898">MGLVFCRIYCKTESVDITHHVSYRQVFNNNQSETTISTKRLAEYVTNVARVLENDDASAIMIIYINFGQSMIVVVPDRLTPFITLVHLCIKLCNTNKIDVSQDR</sequence>
<dbReference type="EMBL" id="SKCS01000225">
    <property type="protein sequence ID" value="TNN12437.1"/>
    <property type="molecule type" value="Genomic_DNA"/>
</dbReference>
<comment type="caution">
    <text evidence="1">The sequence shown here is derived from an EMBL/GenBank/DDBJ whole genome shotgun (WGS) entry which is preliminary data.</text>
</comment>
<evidence type="ECO:0000313" key="1">
    <source>
        <dbReference type="EMBL" id="TNN12437.1"/>
    </source>
</evidence>
<evidence type="ECO:0000313" key="2">
    <source>
        <dbReference type="Proteomes" id="UP000311919"/>
    </source>
</evidence>
<dbReference type="AlphaFoldDB" id="A0A4Z2D7G3"/>
<proteinExistence type="predicted"/>
<reference evidence="1 2" key="1">
    <citation type="submission" date="2019-03" db="EMBL/GenBank/DDBJ databases">
        <title>An improved genome assembly of the fluke Schistosoma japonicum.</title>
        <authorList>
            <person name="Hu W."/>
            <person name="Luo F."/>
            <person name="Yin M."/>
            <person name="Mo X."/>
            <person name="Sun C."/>
            <person name="Wu Q."/>
            <person name="Zhu B."/>
            <person name="Xiang M."/>
            <person name="Wang J."/>
            <person name="Wang Y."/>
            <person name="Zhang T."/>
            <person name="Xu B."/>
            <person name="Zheng H."/>
            <person name="Feng Z."/>
        </authorList>
    </citation>
    <scope>NUCLEOTIDE SEQUENCE [LARGE SCALE GENOMIC DNA]</scope>
    <source>
        <strain evidence="1">HuSjv2</strain>
        <tissue evidence="1">Worms</tissue>
    </source>
</reference>
<gene>
    <name evidence="1" type="ORF">EWB00_003720</name>
</gene>
<organism evidence="1 2">
    <name type="scientific">Schistosoma japonicum</name>
    <name type="common">Blood fluke</name>
    <dbReference type="NCBI Taxonomy" id="6182"/>
    <lineage>
        <taxon>Eukaryota</taxon>
        <taxon>Metazoa</taxon>
        <taxon>Spiralia</taxon>
        <taxon>Lophotrochozoa</taxon>
        <taxon>Platyhelminthes</taxon>
        <taxon>Trematoda</taxon>
        <taxon>Digenea</taxon>
        <taxon>Strigeidida</taxon>
        <taxon>Schistosomatoidea</taxon>
        <taxon>Schistosomatidae</taxon>
        <taxon>Schistosoma</taxon>
    </lineage>
</organism>